<accession>A0A383DCV9</accession>
<dbReference type="Pfam" id="PF13602">
    <property type="entry name" value="ADH_zinc_N_2"/>
    <property type="match status" value="1"/>
</dbReference>
<gene>
    <name evidence="1" type="ORF">METZ01_LOCUS494949</name>
</gene>
<evidence type="ECO:0000313" key="1">
    <source>
        <dbReference type="EMBL" id="SVE42095.1"/>
    </source>
</evidence>
<organism evidence="1">
    <name type="scientific">marine metagenome</name>
    <dbReference type="NCBI Taxonomy" id="408172"/>
    <lineage>
        <taxon>unclassified sequences</taxon>
        <taxon>metagenomes</taxon>
        <taxon>ecological metagenomes</taxon>
    </lineage>
</organism>
<reference evidence="1" key="1">
    <citation type="submission" date="2018-05" db="EMBL/GenBank/DDBJ databases">
        <authorList>
            <person name="Lanie J.A."/>
            <person name="Ng W.-L."/>
            <person name="Kazmierczak K.M."/>
            <person name="Andrzejewski T.M."/>
            <person name="Davidsen T.M."/>
            <person name="Wayne K.J."/>
            <person name="Tettelin H."/>
            <person name="Glass J.I."/>
            <person name="Rusch D."/>
            <person name="Podicherti R."/>
            <person name="Tsui H.-C.T."/>
            <person name="Winkler M.E."/>
        </authorList>
    </citation>
    <scope>NUCLEOTIDE SEQUENCE</scope>
</reference>
<dbReference type="EMBL" id="UINC01216097">
    <property type="protein sequence ID" value="SVE42095.1"/>
    <property type="molecule type" value="Genomic_DNA"/>
</dbReference>
<proteinExistence type="predicted"/>
<dbReference type="Gene3D" id="3.90.180.10">
    <property type="entry name" value="Medium-chain alcohol dehydrogenases, catalytic domain"/>
    <property type="match status" value="1"/>
</dbReference>
<evidence type="ECO:0008006" key="2">
    <source>
        <dbReference type="Google" id="ProtNLM"/>
    </source>
</evidence>
<protein>
    <recommendedName>
        <fullName evidence="2">Alcohol dehydrogenase-like C-terminal domain-containing protein</fullName>
    </recommendedName>
</protein>
<sequence length="52" mass="5488">MARFGDSLQAGRLSPITHTTLPLDEAQEAHTIMKTSSHFGKIILSVAGPAPS</sequence>
<name>A0A383DCV9_9ZZZZ</name>
<dbReference type="AlphaFoldDB" id="A0A383DCV9"/>